<organism evidence="17 18">
    <name type="scientific">Paramicrosporidium saccamoebae</name>
    <dbReference type="NCBI Taxonomy" id="1246581"/>
    <lineage>
        <taxon>Eukaryota</taxon>
        <taxon>Fungi</taxon>
        <taxon>Fungi incertae sedis</taxon>
        <taxon>Cryptomycota</taxon>
        <taxon>Cryptomycota incertae sedis</taxon>
        <taxon>Paramicrosporidium</taxon>
    </lineage>
</organism>
<dbReference type="Gene3D" id="3.30.559.10">
    <property type="entry name" value="Chloramphenicol acetyltransferase-like domain"/>
    <property type="match status" value="1"/>
</dbReference>
<dbReference type="EMBL" id="MTSL01000072">
    <property type="protein sequence ID" value="PJF19239.1"/>
    <property type="molecule type" value="Genomic_DNA"/>
</dbReference>
<evidence type="ECO:0000313" key="18">
    <source>
        <dbReference type="Proteomes" id="UP000240830"/>
    </source>
</evidence>
<keyword evidence="7 12" id="KW-0450">Lipoyl</keyword>
<evidence type="ECO:0000259" key="16">
    <source>
        <dbReference type="PROSITE" id="PS51826"/>
    </source>
</evidence>
<dbReference type="InterPro" id="IPR004167">
    <property type="entry name" value="PSBD"/>
</dbReference>
<dbReference type="CDD" id="cd06849">
    <property type="entry name" value="lipoyl_domain"/>
    <property type="match status" value="1"/>
</dbReference>
<dbReference type="InterPro" id="IPR001131">
    <property type="entry name" value="Peptidase_M24B_aminopep-P_CS"/>
</dbReference>
<dbReference type="PROSITE" id="PS51826">
    <property type="entry name" value="PSBD"/>
    <property type="match status" value="1"/>
</dbReference>
<keyword evidence="5 11" id="KW-0479">Metal-binding</keyword>
<evidence type="ECO:0000256" key="3">
    <source>
        <dbReference type="ARBA" id="ARBA00008766"/>
    </source>
</evidence>
<dbReference type="Pfam" id="PF05195">
    <property type="entry name" value="AMP_N"/>
    <property type="match status" value="1"/>
</dbReference>
<comment type="cofactor">
    <cofactor evidence="1">
        <name>Mn(2+)</name>
        <dbReference type="ChEBI" id="CHEBI:29035"/>
    </cofactor>
</comment>
<comment type="subcellular location">
    <subcellularLocation>
        <location evidence="12">Mitochondrion</location>
    </subcellularLocation>
</comment>
<dbReference type="GO" id="GO:0045254">
    <property type="term" value="C:pyruvate dehydrogenase complex"/>
    <property type="evidence" value="ECO:0007669"/>
    <property type="project" value="UniProtKB-UniRule"/>
</dbReference>
<dbReference type="InterPro" id="IPR003016">
    <property type="entry name" value="2-oxoA_DH_lipoyl-BS"/>
</dbReference>
<dbReference type="PANTHER" id="PTHR23151">
    <property type="entry name" value="DIHYDROLIPOAMIDE ACETYL/SUCCINYL-TRANSFERASE-RELATED"/>
    <property type="match status" value="1"/>
</dbReference>
<dbReference type="SUPFAM" id="SSF51230">
    <property type="entry name" value="Single hybrid motif"/>
    <property type="match status" value="1"/>
</dbReference>
<keyword evidence="17" id="KW-0670">Pyruvate</keyword>
<dbReference type="SUPFAM" id="SSF47005">
    <property type="entry name" value="Peripheral subunit-binding domain of 2-oxo acid dehydrogenase complex"/>
    <property type="match status" value="1"/>
</dbReference>
<evidence type="ECO:0000256" key="14">
    <source>
        <dbReference type="SAM" id="MobiDB-lite"/>
    </source>
</evidence>
<feature type="compositionally biased region" description="Polar residues" evidence="14">
    <location>
        <begin position="667"/>
        <end position="685"/>
    </location>
</feature>
<dbReference type="FunFam" id="3.30.559.10:FF:000003">
    <property type="entry name" value="Acetyltransferase component of pyruvate dehydrogenase complex"/>
    <property type="match status" value="1"/>
</dbReference>
<proteinExistence type="inferred from homology"/>
<evidence type="ECO:0000256" key="11">
    <source>
        <dbReference type="RuleBase" id="RU000590"/>
    </source>
</evidence>
<comment type="similarity">
    <text evidence="2 12">Belongs to the 2-oxoacid dehydrogenase family.</text>
</comment>
<dbReference type="PANTHER" id="PTHR23151:SF90">
    <property type="entry name" value="DIHYDROLIPOYLLYSINE-RESIDUE ACETYLTRANSFERASE COMPONENT OF PYRUVATE DEHYDROGENASE COMPLEX, MITOCHONDRIAL-RELATED"/>
    <property type="match status" value="1"/>
</dbReference>
<keyword evidence="13" id="KW-0175">Coiled coil</keyword>
<dbReference type="PROSITE" id="PS00189">
    <property type="entry name" value="LIPOYL"/>
    <property type="match status" value="1"/>
</dbReference>
<dbReference type="FunFam" id="2.40.50.100:FF:000010">
    <property type="entry name" value="Acetyltransferase component of pyruvate dehydrogenase complex"/>
    <property type="match status" value="1"/>
</dbReference>
<dbReference type="InterPro" id="IPR036625">
    <property type="entry name" value="E3-bd_dom_sf"/>
</dbReference>
<dbReference type="Gene3D" id="3.90.230.10">
    <property type="entry name" value="Creatinase/methionine aminopeptidase superfamily"/>
    <property type="match status" value="1"/>
</dbReference>
<evidence type="ECO:0000256" key="1">
    <source>
        <dbReference type="ARBA" id="ARBA00001936"/>
    </source>
</evidence>
<dbReference type="GO" id="GO:0006086">
    <property type="term" value="P:pyruvate decarboxylation to acetyl-CoA"/>
    <property type="evidence" value="ECO:0007669"/>
    <property type="project" value="InterPro"/>
</dbReference>
<dbReference type="Proteomes" id="UP000240830">
    <property type="component" value="Unassembled WGS sequence"/>
</dbReference>
<evidence type="ECO:0000256" key="12">
    <source>
        <dbReference type="RuleBase" id="RU361137"/>
    </source>
</evidence>
<sequence length="964" mass="107105">MTSYPYQQNNNLLYLTGFEEPNSALVMEKDSEGTVSETLFIEGNDEHSLLWSGPRADHAASRPFQMLREFLKLKRPHLVDIDENSCIDIVEGAKPVKDILHQQRLIKSPLEQNLMQNAGKVGADAFRETMRWSKGCRQESSLAAKMEFEAKLGGASGLAYVPVVAGGDRANIIHYVRNDRLIESDSMVLMDAGAKVNGYCSDITRTWPISGRFTAAQRELYEAVLRTQQRCIQAVSKWPQFPDLSLNALNSVATVLFIDELGALGFANPQKCVHRLFPHSIGHYIGLDLHDCPSISYDEQLRSGMAITIEPGLYVPAEEQYPTRFHGIGIRIEDDLVLTDTGCINLTAAVPRETRSQTLRLGLPWKLKMAKKRQTARLAEQDASTDNSVLINRRPLDDFEEQVNEQMEAYEETERKHREEMLAKADGPDEDGFMTVVSKKPKVFDSSEPSAPDAKEPKILPNFYKFSARSQRTQQLDELRRKFEEDKRKLEQLKEAQIFKPFGDGGWSRPQSVPCQSQSEVWGHSSRLYLPCVPNHSSEYPAHNMINMPALSPTMTQGNIGAWKKQPGDPVNPGDVLVEIETDKAQMEFECQEEGFLAKILMEEGTKEAEVGRPLAIIVQKKEDVDKFKNFKAEATDDAKSEKVDKADKADKVEKVEKADVQETSKAKTVSTSPAPESSPPQTGSRVIASPLAKSVAKTMGVDLSGITGSGPDGRIVKSDVLEARATPAKSTTPGTEYVDIPLSNMRKVIAQRLTESKQSIPHYYLTIDINMENITKLRARFNQKGTGEYKISVNDFIIKASARAMSDVPEVNSAWHGSFIRQFSTADISVAVATEAGLITPIVPRAELKGLLSISKEMRDLVAKARANKLRPDQYQGGSFTISNLGMFGIKHFTAIINPPQTCILAVGGTERRIVSDEKGNAVAAEMMTVTMSCDHRAVDGATGAHWLQFFKKYMEDPVTMIL</sequence>
<dbReference type="Pfam" id="PF00198">
    <property type="entry name" value="2-oxoacid_dh"/>
    <property type="match status" value="1"/>
</dbReference>
<dbReference type="PROSITE" id="PS00491">
    <property type="entry name" value="PROLINE_PEPTIDASE"/>
    <property type="match status" value="1"/>
</dbReference>
<dbReference type="Pfam" id="PF02817">
    <property type="entry name" value="E3_binding"/>
    <property type="match status" value="1"/>
</dbReference>
<feature type="domain" description="Lipoyl-binding" evidence="15">
    <location>
        <begin position="543"/>
        <end position="619"/>
    </location>
</feature>
<dbReference type="InterPro" id="IPR006257">
    <property type="entry name" value="LAT1"/>
</dbReference>
<dbReference type="Pfam" id="PF00557">
    <property type="entry name" value="Peptidase_M24"/>
    <property type="match status" value="1"/>
</dbReference>
<comment type="catalytic activity">
    <reaction evidence="12">
        <text>N(6)-[(R)-dihydrolipoyl]-L-lysyl-[protein] + acetyl-CoA = N(6)-[(R)-S(8)-acetyldihydrolipoyl]-L-lysyl-[protein] + CoA</text>
        <dbReference type="Rhea" id="RHEA:17017"/>
        <dbReference type="Rhea" id="RHEA-COMP:10475"/>
        <dbReference type="Rhea" id="RHEA-COMP:10478"/>
        <dbReference type="ChEBI" id="CHEBI:57287"/>
        <dbReference type="ChEBI" id="CHEBI:57288"/>
        <dbReference type="ChEBI" id="CHEBI:83100"/>
        <dbReference type="ChEBI" id="CHEBI:83111"/>
        <dbReference type="EC" id="2.3.1.12"/>
    </reaction>
</comment>
<dbReference type="InterPro" id="IPR011053">
    <property type="entry name" value="Single_hybrid_motif"/>
</dbReference>
<dbReference type="InterPro" id="IPR045257">
    <property type="entry name" value="E2/Pdx1"/>
</dbReference>
<feature type="coiled-coil region" evidence="13">
    <location>
        <begin position="469"/>
        <end position="496"/>
    </location>
</feature>
<evidence type="ECO:0000259" key="15">
    <source>
        <dbReference type="PROSITE" id="PS50968"/>
    </source>
</evidence>
<protein>
    <recommendedName>
        <fullName evidence="12">Acetyltransferase component of pyruvate dehydrogenase complex</fullName>
        <ecNumber evidence="12">2.3.1.12</ecNumber>
    </recommendedName>
</protein>
<evidence type="ECO:0000256" key="6">
    <source>
        <dbReference type="ARBA" id="ARBA00022801"/>
    </source>
</evidence>
<keyword evidence="18" id="KW-1185">Reference proteome</keyword>
<gene>
    <name evidence="17" type="ORF">PSACC_00942</name>
</gene>
<dbReference type="PROSITE" id="PS50968">
    <property type="entry name" value="BIOTINYL_LIPOYL"/>
    <property type="match status" value="1"/>
</dbReference>
<dbReference type="Pfam" id="PF12923">
    <property type="entry name" value="RRP7"/>
    <property type="match status" value="1"/>
</dbReference>
<dbReference type="AlphaFoldDB" id="A0A2H9TND6"/>
<evidence type="ECO:0000256" key="13">
    <source>
        <dbReference type="SAM" id="Coils"/>
    </source>
</evidence>
<keyword evidence="10 12" id="KW-0012">Acyltransferase</keyword>
<dbReference type="SUPFAM" id="SSF53092">
    <property type="entry name" value="Creatinase/prolidase N-terminal domain"/>
    <property type="match status" value="1"/>
</dbReference>
<evidence type="ECO:0000256" key="9">
    <source>
        <dbReference type="ARBA" id="ARBA00023211"/>
    </source>
</evidence>
<comment type="cofactor">
    <cofactor evidence="12">
        <name>(R)-lipoate</name>
        <dbReference type="ChEBI" id="CHEBI:83088"/>
    </cofactor>
    <text evidence="12">Binds 1 lipoyl cofactor covalently.</text>
</comment>
<dbReference type="STRING" id="1246581.A0A2H9TND6"/>
<keyword evidence="9" id="KW-0464">Manganese</keyword>
<feature type="compositionally biased region" description="Basic and acidic residues" evidence="14">
    <location>
        <begin position="635"/>
        <end position="666"/>
    </location>
</feature>
<dbReference type="GO" id="GO:0005739">
    <property type="term" value="C:mitochondrion"/>
    <property type="evidence" value="ECO:0007669"/>
    <property type="project" value="UniProtKB-SubCell"/>
</dbReference>
<dbReference type="EC" id="2.3.1.12" evidence="12"/>
<dbReference type="InterPro" id="IPR007865">
    <property type="entry name" value="Aminopep_P_N"/>
</dbReference>
<name>A0A2H9TND6_9FUNG</name>
<reference evidence="17 18" key="1">
    <citation type="submission" date="2016-10" db="EMBL/GenBank/DDBJ databases">
        <title>The genome of Paramicrosporidium saccamoebae is the missing link in understanding Cryptomycota and Microsporidia evolution.</title>
        <authorList>
            <person name="Quandt C.A."/>
            <person name="Beaudet D."/>
            <person name="Corsaro D."/>
            <person name="Michel R."/>
            <person name="Corradi N."/>
            <person name="James T."/>
        </authorList>
    </citation>
    <scope>NUCLEOTIDE SEQUENCE [LARGE SCALE GENOMIC DNA]</scope>
    <source>
        <strain evidence="17 18">KSL3</strain>
    </source>
</reference>
<feature type="region of interest" description="Disordered" evidence="14">
    <location>
        <begin position="635"/>
        <end position="686"/>
    </location>
</feature>
<dbReference type="InterPro" id="IPR001078">
    <property type="entry name" value="2-oxoacid_DH_actylTfrase"/>
</dbReference>
<dbReference type="InterPro" id="IPR036005">
    <property type="entry name" value="Creatinase/aminopeptidase-like"/>
</dbReference>
<dbReference type="Pfam" id="PF00364">
    <property type="entry name" value="Biotin_lipoyl"/>
    <property type="match status" value="1"/>
</dbReference>
<evidence type="ECO:0000256" key="2">
    <source>
        <dbReference type="ARBA" id="ARBA00007317"/>
    </source>
</evidence>
<dbReference type="Gene3D" id="6.10.250.1770">
    <property type="match status" value="1"/>
</dbReference>
<dbReference type="Gene3D" id="3.40.350.10">
    <property type="entry name" value="Creatinase/prolidase N-terminal domain"/>
    <property type="match status" value="1"/>
</dbReference>
<comment type="function">
    <text evidence="12">The pyruvate dehydrogenase complex catalyzes the overall conversion of pyruvate to acetyl-CoA and CO(2).</text>
</comment>
<dbReference type="GO" id="GO:0070006">
    <property type="term" value="F:metalloaminopeptidase activity"/>
    <property type="evidence" value="ECO:0007669"/>
    <property type="project" value="InterPro"/>
</dbReference>
<keyword evidence="4 12" id="KW-0808">Transferase</keyword>
<dbReference type="GO" id="GO:0030145">
    <property type="term" value="F:manganese ion binding"/>
    <property type="evidence" value="ECO:0007669"/>
    <property type="project" value="InterPro"/>
</dbReference>
<dbReference type="SUPFAM" id="SSF52777">
    <property type="entry name" value="CoA-dependent acyltransferases"/>
    <property type="match status" value="1"/>
</dbReference>
<dbReference type="NCBIfam" id="TIGR01349">
    <property type="entry name" value="PDHac_trf_mito"/>
    <property type="match status" value="1"/>
</dbReference>
<evidence type="ECO:0000256" key="5">
    <source>
        <dbReference type="ARBA" id="ARBA00022723"/>
    </source>
</evidence>
<accession>A0A2H9TND6</accession>
<comment type="similarity">
    <text evidence="3 11">Belongs to the peptidase M24B family.</text>
</comment>
<dbReference type="SUPFAM" id="SSF55920">
    <property type="entry name" value="Creatinase/aminopeptidase"/>
    <property type="match status" value="1"/>
</dbReference>
<dbReference type="Gene3D" id="2.40.50.100">
    <property type="match status" value="1"/>
</dbReference>
<dbReference type="OrthoDB" id="537444at2759"/>
<dbReference type="InterPro" id="IPR029149">
    <property type="entry name" value="Creatin/AminoP/Spt16_N"/>
</dbReference>
<evidence type="ECO:0000256" key="8">
    <source>
        <dbReference type="ARBA" id="ARBA00022946"/>
    </source>
</evidence>
<evidence type="ECO:0000256" key="7">
    <source>
        <dbReference type="ARBA" id="ARBA00022823"/>
    </source>
</evidence>
<feature type="domain" description="Peripheral subunit-binding (PSBD)" evidence="16">
    <location>
        <begin position="688"/>
        <end position="725"/>
    </location>
</feature>
<dbReference type="Gene3D" id="4.10.320.10">
    <property type="entry name" value="E3-binding domain"/>
    <property type="match status" value="1"/>
</dbReference>
<dbReference type="InterPro" id="IPR024326">
    <property type="entry name" value="RRP7_C"/>
</dbReference>
<evidence type="ECO:0000256" key="4">
    <source>
        <dbReference type="ARBA" id="ARBA00022679"/>
    </source>
</evidence>
<evidence type="ECO:0000256" key="10">
    <source>
        <dbReference type="ARBA" id="ARBA00023315"/>
    </source>
</evidence>
<dbReference type="GO" id="GO:0004742">
    <property type="term" value="F:dihydrolipoyllysine-residue acetyltransferase activity"/>
    <property type="evidence" value="ECO:0007669"/>
    <property type="project" value="UniProtKB-UniRule"/>
</dbReference>
<dbReference type="InterPro" id="IPR000089">
    <property type="entry name" value="Biotin_lipoyl"/>
</dbReference>
<dbReference type="InterPro" id="IPR023213">
    <property type="entry name" value="CAT-like_dom_sf"/>
</dbReference>
<comment type="caution">
    <text evidence="17">The sequence shown here is derived from an EMBL/GenBank/DDBJ whole genome shotgun (WGS) entry which is preliminary data.</text>
</comment>
<dbReference type="InterPro" id="IPR000994">
    <property type="entry name" value="Pept_M24"/>
</dbReference>
<keyword evidence="6" id="KW-0378">Hydrolase</keyword>
<evidence type="ECO:0000313" key="17">
    <source>
        <dbReference type="EMBL" id="PJF19239.1"/>
    </source>
</evidence>
<keyword evidence="8" id="KW-0809">Transit peptide</keyword>